<comment type="catalytic activity">
    <reaction evidence="15 16 17">
        <text>oxaloacetate + 2 Na(+)(in) + H(+) = pyruvate + 2 Na(+)(out) + CO2</text>
        <dbReference type="Rhea" id="RHEA:57724"/>
        <dbReference type="ChEBI" id="CHEBI:15361"/>
        <dbReference type="ChEBI" id="CHEBI:15378"/>
        <dbReference type="ChEBI" id="CHEBI:16452"/>
        <dbReference type="ChEBI" id="CHEBI:16526"/>
        <dbReference type="ChEBI" id="CHEBI:29101"/>
        <dbReference type="EC" id="7.2.4.2"/>
    </reaction>
</comment>
<keyword evidence="6 16" id="KW-0813">Transport</keyword>
<dbReference type="Pfam" id="PF04277">
    <property type="entry name" value="OAD_gamma"/>
    <property type="match status" value="1"/>
</dbReference>
<keyword evidence="7 16" id="KW-1003">Cell membrane</keyword>
<dbReference type="NCBIfam" id="TIGR01195">
    <property type="entry name" value="oadG_fam"/>
    <property type="match status" value="1"/>
</dbReference>
<evidence type="ECO:0000256" key="9">
    <source>
        <dbReference type="ARBA" id="ARBA00022967"/>
    </source>
</evidence>
<evidence type="ECO:0000256" key="10">
    <source>
        <dbReference type="ARBA" id="ARBA00022989"/>
    </source>
</evidence>
<evidence type="ECO:0000256" key="3">
    <source>
        <dbReference type="ARBA" id="ARBA00004162"/>
    </source>
</evidence>
<comment type="cofactor">
    <cofactor evidence="1 16 17">
        <name>Na(+)</name>
        <dbReference type="ChEBI" id="CHEBI:29101"/>
    </cofactor>
</comment>
<comment type="subunit">
    <text evidence="5 16">Heterotrimer of an alpha, a beta and a gamma subunit.</text>
</comment>
<dbReference type="GO" id="GO:0036376">
    <property type="term" value="P:sodium ion export across plasma membrane"/>
    <property type="evidence" value="ECO:0007669"/>
    <property type="project" value="InterPro"/>
</dbReference>
<evidence type="ECO:0000256" key="5">
    <source>
        <dbReference type="ARBA" id="ARBA00011869"/>
    </source>
</evidence>
<evidence type="ECO:0000313" key="19">
    <source>
        <dbReference type="Proteomes" id="UP000623842"/>
    </source>
</evidence>
<organism evidence="18 19">
    <name type="scientific">Thalassotalea marina</name>
    <dbReference type="NCBI Taxonomy" id="1673741"/>
    <lineage>
        <taxon>Bacteria</taxon>
        <taxon>Pseudomonadati</taxon>
        <taxon>Pseudomonadota</taxon>
        <taxon>Gammaproteobacteria</taxon>
        <taxon>Alteromonadales</taxon>
        <taxon>Colwelliaceae</taxon>
        <taxon>Thalassotalea</taxon>
    </lineage>
</organism>
<dbReference type="GO" id="GO:0008948">
    <property type="term" value="F:oxaloacetate decarboxylase activity"/>
    <property type="evidence" value="ECO:0007669"/>
    <property type="project" value="UniProtKB-UniRule"/>
</dbReference>
<keyword evidence="10 16" id="KW-1133">Transmembrane helix</keyword>
<reference evidence="18" key="2">
    <citation type="submission" date="2020-09" db="EMBL/GenBank/DDBJ databases">
        <authorList>
            <person name="Sun Q."/>
            <person name="Kim S."/>
        </authorList>
    </citation>
    <scope>NUCLEOTIDE SEQUENCE</scope>
    <source>
        <strain evidence="18">KCTC 42731</strain>
    </source>
</reference>
<keyword evidence="19" id="KW-1185">Reference proteome</keyword>
<sequence length="89" mass="9891">MENLTQLFIDAGKLMLAGMVFVFAFLGLLIIFINQVLVKLAIKFPDPVNQNSRKKAKVKTSEQDGVSPQIVAAISSAVSQYRQKHNNKE</sequence>
<dbReference type="HAMAP" id="MF_00404">
    <property type="entry name" value="OadG"/>
    <property type="match status" value="1"/>
</dbReference>
<dbReference type="InterPro" id="IPR005899">
    <property type="entry name" value="Na_pump_deCOase"/>
</dbReference>
<evidence type="ECO:0000256" key="17">
    <source>
        <dbReference type="RuleBase" id="RU004278"/>
    </source>
</evidence>
<dbReference type="EC" id="7.2.4.2" evidence="16"/>
<accession>A0A919BDX0</accession>
<dbReference type="AlphaFoldDB" id="A0A919BDX0"/>
<evidence type="ECO:0000256" key="12">
    <source>
        <dbReference type="ARBA" id="ARBA00023065"/>
    </source>
</evidence>
<dbReference type="GO" id="GO:0005886">
    <property type="term" value="C:plasma membrane"/>
    <property type="evidence" value="ECO:0007669"/>
    <property type="project" value="UniProtKB-SubCell"/>
</dbReference>
<reference evidence="18" key="1">
    <citation type="journal article" date="2014" name="Int. J. Syst. Evol. Microbiol.">
        <title>Complete genome sequence of Corynebacterium casei LMG S-19264T (=DSM 44701T), isolated from a smear-ripened cheese.</title>
        <authorList>
            <consortium name="US DOE Joint Genome Institute (JGI-PGF)"/>
            <person name="Walter F."/>
            <person name="Albersmeier A."/>
            <person name="Kalinowski J."/>
            <person name="Ruckert C."/>
        </authorList>
    </citation>
    <scope>NUCLEOTIDE SEQUENCE</scope>
    <source>
        <strain evidence="18">KCTC 42731</strain>
    </source>
</reference>
<evidence type="ECO:0000256" key="7">
    <source>
        <dbReference type="ARBA" id="ARBA00022475"/>
    </source>
</evidence>
<gene>
    <name evidence="16 18" type="primary">oadG</name>
    <name evidence="18" type="ORF">GCM10017161_11550</name>
</gene>
<keyword evidence="12 16" id="KW-0406">Ion transport</keyword>
<dbReference type="EMBL" id="BNCK01000002">
    <property type="protein sequence ID" value="GHF85659.1"/>
    <property type="molecule type" value="Genomic_DNA"/>
</dbReference>
<evidence type="ECO:0000256" key="2">
    <source>
        <dbReference type="ARBA" id="ARBA00003002"/>
    </source>
</evidence>
<comment type="function">
    <text evidence="2 16 17">Catalyzes the decarboxylation of oxaloacetate coupled to Na(+) translocation.</text>
</comment>
<keyword evidence="11 16" id="KW-0915">Sodium</keyword>
<protein>
    <recommendedName>
        <fullName evidence="16">Probable oxaloacetate decarboxylase gamma chain</fullName>
        <ecNumber evidence="16">7.2.4.2</ecNumber>
    </recommendedName>
</protein>
<dbReference type="InterPro" id="IPR023424">
    <property type="entry name" value="OadG"/>
</dbReference>
<feature type="transmembrane region" description="Helical" evidence="16 17">
    <location>
        <begin position="14"/>
        <end position="33"/>
    </location>
</feature>
<keyword evidence="14 16" id="KW-0739">Sodium transport</keyword>
<comment type="similarity">
    <text evidence="4 16 17">Belongs to the OadG family.</text>
</comment>
<proteinExistence type="inferred from homology"/>
<evidence type="ECO:0000256" key="15">
    <source>
        <dbReference type="ARBA" id="ARBA00048176"/>
    </source>
</evidence>
<evidence type="ECO:0000256" key="1">
    <source>
        <dbReference type="ARBA" id="ARBA00001959"/>
    </source>
</evidence>
<evidence type="ECO:0000256" key="13">
    <source>
        <dbReference type="ARBA" id="ARBA00023136"/>
    </source>
</evidence>
<keyword evidence="8 16" id="KW-0812">Transmembrane</keyword>
<dbReference type="GO" id="GO:0015081">
    <property type="term" value="F:sodium ion transmembrane transporter activity"/>
    <property type="evidence" value="ECO:0007669"/>
    <property type="project" value="UniProtKB-UniRule"/>
</dbReference>
<evidence type="ECO:0000313" key="18">
    <source>
        <dbReference type="EMBL" id="GHF85659.1"/>
    </source>
</evidence>
<name>A0A919BDX0_9GAMM</name>
<dbReference type="RefSeq" id="WP_189768193.1">
    <property type="nucleotide sequence ID" value="NZ_BNCK01000002.1"/>
</dbReference>
<evidence type="ECO:0000256" key="8">
    <source>
        <dbReference type="ARBA" id="ARBA00022692"/>
    </source>
</evidence>
<evidence type="ECO:0000256" key="14">
    <source>
        <dbReference type="ARBA" id="ARBA00023201"/>
    </source>
</evidence>
<evidence type="ECO:0000256" key="4">
    <source>
        <dbReference type="ARBA" id="ARBA00005844"/>
    </source>
</evidence>
<keyword evidence="9 16" id="KW-1278">Translocase</keyword>
<evidence type="ECO:0000256" key="6">
    <source>
        <dbReference type="ARBA" id="ARBA00022448"/>
    </source>
</evidence>
<dbReference type="Proteomes" id="UP000623842">
    <property type="component" value="Unassembled WGS sequence"/>
</dbReference>
<evidence type="ECO:0000256" key="11">
    <source>
        <dbReference type="ARBA" id="ARBA00023053"/>
    </source>
</evidence>
<comment type="subcellular location">
    <subcellularLocation>
        <location evidence="3 16 17">Cell membrane</location>
        <topology evidence="3 16 17">Single-pass membrane protein</topology>
    </subcellularLocation>
</comment>
<evidence type="ECO:0000256" key="16">
    <source>
        <dbReference type="HAMAP-Rule" id="MF_00404"/>
    </source>
</evidence>
<keyword evidence="13 16" id="KW-0472">Membrane</keyword>
<dbReference type="GO" id="GO:0015451">
    <property type="term" value="F:decarboxylation-driven active transmembrane transporter activity"/>
    <property type="evidence" value="ECO:0007669"/>
    <property type="project" value="UniProtKB-EC"/>
</dbReference>
<comment type="caution">
    <text evidence="18">The sequence shown here is derived from an EMBL/GenBank/DDBJ whole genome shotgun (WGS) entry which is preliminary data.</text>
</comment>